<dbReference type="InterPro" id="IPR008984">
    <property type="entry name" value="SMAD_FHA_dom_sf"/>
</dbReference>
<evidence type="ECO:0000256" key="6">
    <source>
        <dbReference type="SAM" id="MobiDB-lite"/>
    </source>
</evidence>
<dbReference type="Pfam" id="PF13671">
    <property type="entry name" value="AAA_33"/>
    <property type="match status" value="1"/>
</dbReference>
<feature type="non-terminal residue" evidence="8">
    <location>
        <position position="575"/>
    </location>
</feature>
<dbReference type="Gene3D" id="3.40.50.300">
    <property type="entry name" value="P-loop containing nucleotide triphosphate hydrolases"/>
    <property type="match status" value="1"/>
</dbReference>
<sequence length="575" mass="65591">MSAPVKSCYLRTLEGTPTNVYLPDNTSIFVGRSPETGITDVKCSRQQVRLCANYTEAIVTVQQIGPHACGFNGFKTQKDVKFVAKHNDRLELLYGNHAFEIEFNPPPSVNNFTSRKRLYESEIEETEDKTKMLKSDNCSDNHSEESENDREEEQRSSSNGIHVNQKTFSTGSSTSSEQNTESSNTSAKWDSVDNGKLLIYTASSVQNRPKVAAYDMDGTLIRTKSGLVFPKDCNDWQLLYHDVPGKLKQLYMTRYKIVIFTNQAGLSTGKFKISDFKGKIEKIVQKIGVPIQINYNVFTYASYFKNGDITINKAKSFYVGDAAGRPKNWAPGKKKDHSSVDRLMALNVDVKFETPEEHFLKRKAPPYELPKFNPKNLSQIDICKPADAELTLKQQEMILMVGSPGSGKSYFTKNHLKEYGYINRDTLGSWQKCIAAVQQYLNERKSVVIDNTNPNKASRERYMEVAKKCNVPIRCFVMTTSLEHAKHNNKVIIGNQLSSYEENSESFSRIIALQFRELTDPSHTPINDIIIHSYMKNYEPPTLEEGFKEIVEINFVPNFRNEQDRRLYEMYLLEN</sequence>
<keyword evidence="4" id="KW-0234">DNA repair</keyword>
<dbReference type="GO" id="GO:0046403">
    <property type="term" value="F:polynucleotide 3'-phosphatase activity"/>
    <property type="evidence" value="ECO:0007669"/>
    <property type="project" value="TreeGrafter"/>
</dbReference>
<feature type="non-terminal residue" evidence="8">
    <location>
        <position position="1"/>
    </location>
</feature>
<evidence type="ECO:0000313" key="8">
    <source>
        <dbReference type="EMBL" id="KAG5324836.1"/>
    </source>
</evidence>
<gene>
    <name evidence="8" type="primary">Pnkp</name>
    <name evidence="8" type="ORF">G6Z78_0000702</name>
</gene>
<reference evidence="8" key="1">
    <citation type="submission" date="2020-02" db="EMBL/GenBank/DDBJ databases">
        <title>Relaxed selection underlies rapid genomic changes in the transitions from sociality to social parasitism in ants.</title>
        <authorList>
            <person name="Bi X."/>
        </authorList>
    </citation>
    <scope>NUCLEOTIDE SEQUENCE</scope>
    <source>
        <strain evidence="8">BGI-DK2014c</strain>
        <tissue evidence="8">Whole body</tissue>
    </source>
</reference>
<dbReference type="GO" id="GO:0046404">
    <property type="term" value="F:ATP-dependent polydeoxyribonucleotide 5'-hydroxyl-kinase activity"/>
    <property type="evidence" value="ECO:0007669"/>
    <property type="project" value="TreeGrafter"/>
</dbReference>
<keyword evidence="2" id="KW-0227">DNA damage</keyword>
<dbReference type="PANTHER" id="PTHR12083">
    <property type="entry name" value="BIFUNCTIONAL POLYNUCLEOTIDE PHOSPHATASE/KINASE"/>
    <property type="match status" value="1"/>
</dbReference>
<name>A0A836EKH8_9HYME</name>
<dbReference type="InterPro" id="IPR013954">
    <property type="entry name" value="PNK3P"/>
</dbReference>
<proteinExistence type="predicted"/>
<dbReference type="SUPFAM" id="SSF56784">
    <property type="entry name" value="HAD-like"/>
    <property type="match status" value="1"/>
</dbReference>
<dbReference type="GO" id="GO:0003690">
    <property type="term" value="F:double-stranded DNA binding"/>
    <property type="evidence" value="ECO:0007669"/>
    <property type="project" value="TreeGrafter"/>
</dbReference>
<dbReference type="FunFam" id="3.40.50.300:FF:000737">
    <property type="entry name" value="Bifunctional polynucleotide phosphatase/kinase"/>
    <property type="match status" value="1"/>
</dbReference>
<keyword evidence="9" id="KW-1185">Reference proteome</keyword>
<organism evidence="8 9">
    <name type="scientific">Pseudoatta argentina</name>
    <dbReference type="NCBI Taxonomy" id="621737"/>
    <lineage>
        <taxon>Eukaryota</taxon>
        <taxon>Metazoa</taxon>
        <taxon>Ecdysozoa</taxon>
        <taxon>Arthropoda</taxon>
        <taxon>Hexapoda</taxon>
        <taxon>Insecta</taxon>
        <taxon>Pterygota</taxon>
        <taxon>Neoptera</taxon>
        <taxon>Endopterygota</taxon>
        <taxon>Hymenoptera</taxon>
        <taxon>Apocrita</taxon>
        <taxon>Aculeata</taxon>
        <taxon>Formicoidea</taxon>
        <taxon>Formicidae</taxon>
        <taxon>Myrmicinae</taxon>
        <taxon>Pseudoatta</taxon>
    </lineage>
</organism>
<evidence type="ECO:0000256" key="4">
    <source>
        <dbReference type="ARBA" id="ARBA00023204"/>
    </source>
</evidence>
<dbReference type="Pfam" id="PF17913">
    <property type="entry name" value="FHA_2"/>
    <property type="match status" value="1"/>
</dbReference>
<keyword evidence="8" id="KW-0808">Transferase</keyword>
<keyword evidence="8" id="KW-0418">Kinase</keyword>
<evidence type="ECO:0000313" key="9">
    <source>
        <dbReference type="Proteomes" id="UP000668214"/>
    </source>
</evidence>
<evidence type="ECO:0000256" key="3">
    <source>
        <dbReference type="ARBA" id="ARBA00022801"/>
    </source>
</evidence>
<dbReference type="InterPro" id="IPR006551">
    <property type="entry name" value="Polynucleotide_phosphatase"/>
</dbReference>
<evidence type="ECO:0000259" key="7">
    <source>
        <dbReference type="Pfam" id="PF17913"/>
    </source>
</evidence>
<dbReference type="AlphaFoldDB" id="A0A836EKH8"/>
<dbReference type="Proteomes" id="UP000668214">
    <property type="component" value="Unassembled WGS sequence"/>
</dbReference>
<dbReference type="InterPro" id="IPR006549">
    <property type="entry name" value="HAD-SF_hydro_IIIA"/>
</dbReference>
<comment type="caution">
    <text evidence="8">The sequence shown here is derived from an EMBL/GenBank/DDBJ whole genome shotgun (WGS) entry which is preliminary data.</text>
</comment>
<comment type="subcellular location">
    <subcellularLocation>
        <location evidence="1">Nucleus</location>
    </subcellularLocation>
</comment>
<evidence type="ECO:0000256" key="2">
    <source>
        <dbReference type="ARBA" id="ARBA00022763"/>
    </source>
</evidence>
<dbReference type="InterPro" id="IPR023214">
    <property type="entry name" value="HAD_sf"/>
</dbReference>
<dbReference type="SUPFAM" id="SSF49879">
    <property type="entry name" value="SMAD/FHA domain"/>
    <property type="match status" value="1"/>
</dbReference>
<feature type="domain" description="PNK FHA" evidence="7">
    <location>
        <begin position="8"/>
        <end position="78"/>
    </location>
</feature>
<dbReference type="Pfam" id="PF08645">
    <property type="entry name" value="PNK3P"/>
    <property type="match status" value="1"/>
</dbReference>
<evidence type="ECO:0000256" key="5">
    <source>
        <dbReference type="ARBA" id="ARBA00023242"/>
    </source>
</evidence>
<dbReference type="SUPFAM" id="SSF52540">
    <property type="entry name" value="P-loop containing nucleoside triphosphate hydrolases"/>
    <property type="match status" value="1"/>
</dbReference>
<dbReference type="InterPro" id="IPR041388">
    <property type="entry name" value="FHA_2"/>
</dbReference>
<dbReference type="PANTHER" id="PTHR12083:SF9">
    <property type="entry name" value="BIFUNCTIONAL POLYNUCLEOTIDE PHOSPHATASE_KINASE"/>
    <property type="match status" value="1"/>
</dbReference>
<feature type="region of interest" description="Disordered" evidence="6">
    <location>
        <begin position="123"/>
        <end position="188"/>
    </location>
</feature>
<accession>A0A836EKH8</accession>
<dbReference type="NCBIfam" id="TIGR01662">
    <property type="entry name" value="HAD-SF-IIIA"/>
    <property type="match status" value="1"/>
</dbReference>
<dbReference type="InterPro" id="IPR027417">
    <property type="entry name" value="P-loop_NTPase"/>
</dbReference>
<dbReference type="NCBIfam" id="TIGR01664">
    <property type="entry name" value="DNA-3'-Pase"/>
    <property type="match status" value="1"/>
</dbReference>
<dbReference type="Gene3D" id="2.60.200.20">
    <property type="match status" value="1"/>
</dbReference>
<dbReference type="GO" id="GO:0006281">
    <property type="term" value="P:DNA repair"/>
    <property type="evidence" value="ECO:0007669"/>
    <property type="project" value="UniProtKB-KW"/>
</dbReference>
<keyword evidence="3" id="KW-0378">Hydrolase</keyword>
<protein>
    <submittedName>
        <fullName evidence="8">PNKP kinase</fullName>
    </submittedName>
</protein>
<feature type="compositionally biased region" description="Low complexity" evidence="6">
    <location>
        <begin position="167"/>
        <end position="186"/>
    </location>
</feature>
<feature type="compositionally biased region" description="Basic and acidic residues" evidence="6">
    <location>
        <begin position="128"/>
        <end position="145"/>
    </location>
</feature>
<dbReference type="InterPro" id="IPR036412">
    <property type="entry name" value="HAD-like_sf"/>
</dbReference>
<evidence type="ECO:0000256" key="1">
    <source>
        <dbReference type="ARBA" id="ARBA00004123"/>
    </source>
</evidence>
<dbReference type="GO" id="GO:0005634">
    <property type="term" value="C:nucleus"/>
    <property type="evidence" value="ECO:0007669"/>
    <property type="project" value="UniProtKB-SubCell"/>
</dbReference>
<dbReference type="Gene3D" id="3.40.50.1000">
    <property type="entry name" value="HAD superfamily/HAD-like"/>
    <property type="match status" value="1"/>
</dbReference>
<keyword evidence="5" id="KW-0539">Nucleus</keyword>
<dbReference type="EMBL" id="JAANIA010000343">
    <property type="protein sequence ID" value="KAG5324836.1"/>
    <property type="molecule type" value="Genomic_DNA"/>
</dbReference>